<accession>Q17WH2</accession>
<dbReference type="GO" id="GO:0042597">
    <property type="term" value="C:periplasmic space"/>
    <property type="evidence" value="ECO:0007669"/>
    <property type="project" value="UniProtKB-SubCell"/>
</dbReference>
<evidence type="ECO:0000256" key="6">
    <source>
        <dbReference type="ARBA" id="ARBA00022525"/>
    </source>
</evidence>
<dbReference type="GO" id="GO:0009279">
    <property type="term" value="C:cell outer membrane"/>
    <property type="evidence" value="ECO:0007669"/>
    <property type="project" value="UniProtKB-SubCell"/>
</dbReference>
<keyword evidence="11" id="KW-0998">Cell outer membrane</keyword>
<keyword evidence="6" id="KW-0964">Secreted</keyword>
<evidence type="ECO:0000313" key="12">
    <source>
        <dbReference type="EMBL" id="CAJ99339.1"/>
    </source>
</evidence>
<keyword evidence="9" id="KW-0574">Periplasm</keyword>
<evidence type="ECO:0000256" key="11">
    <source>
        <dbReference type="ARBA" id="ARBA00023237"/>
    </source>
</evidence>
<dbReference type="STRING" id="382638.Hac_0515"/>
<organism evidence="13 14">
    <name type="scientific">Helicobacter acinonychis (strain Sheeba)</name>
    <dbReference type="NCBI Taxonomy" id="382638"/>
    <lineage>
        <taxon>Bacteria</taxon>
        <taxon>Pseudomonadati</taxon>
        <taxon>Campylobacterota</taxon>
        <taxon>Epsilonproteobacteria</taxon>
        <taxon>Campylobacterales</taxon>
        <taxon>Helicobacteraceae</taxon>
        <taxon>Helicobacter</taxon>
    </lineage>
</organism>
<dbReference type="Proteomes" id="UP000000775">
    <property type="component" value="Chromosome"/>
</dbReference>
<dbReference type="KEGG" id="hac:Hac_0515"/>
<keyword evidence="14" id="KW-1185">Reference proteome</keyword>
<dbReference type="KEGG" id="hac:Hac_1253"/>
<gene>
    <name evidence="13" type="primary">vacA fragment 1</name>
    <name evidence="12" type="synonym">vacA beta fragment 1</name>
    <name evidence="12" type="ordered locus">Hac_0515</name>
    <name evidence="13" type="ordered locus">Hac_1253</name>
</gene>
<dbReference type="EMBL" id="AM260522">
    <property type="protein sequence ID" value="CAK00004.1"/>
    <property type="molecule type" value="Genomic_DNA"/>
</dbReference>
<reference evidence="13 14" key="1">
    <citation type="journal article" date="2006" name="PLoS Genet.">
        <title>Who ate whom? Adaptive Helicobacter genomic changes that accompanied a host jump from early humans to large felines.</title>
        <authorList>
            <person name="Eppinger M."/>
            <person name="Baar C."/>
            <person name="Linz B."/>
            <person name="Raddatz G."/>
            <person name="Lanz C."/>
            <person name="Keller H."/>
            <person name="Morelli G."/>
            <person name="Gressmann H."/>
            <person name="Achtman M."/>
            <person name="Schuster S.C."/>
        </authorList>
    </citation>
    <scope>NUCLEOTIDE SEQUENCE [LARGE SCALE GENOMIC DNA]</scope>
    <source>
        <strain evidence="13 14">Sheeba</strain>
    </source>
</reference>
<evidence type="ECO:0000256" key="2">
    <source>
        <dbReference type="ARBA" id="ARBA00004418"/>
    </source>
</evidence>
<keyword evidence="7" id="KW-0812">Transmembrane</keyword>
<comment type="subcellular location">
    <subcellularLocation>
        <location evidence="3">Cell outer membrane</location>
        <topology evidence="3">Multi-pass membrane protein</topology>
    </subcellularLocation>
    <subcellularLocation>
        <location evidence="1">Cell surface</location>
    </subcellularLocation>
    <subcellularLocation>
        <location evidence="2">Periplasm</location>
    </subcellularLocation>
    <subcellularLocation>
        <location evidence="4">Secreted</location>
    </subcellularLocation>
</comment>
<evidence type="ECO:0000256" key="3">
    <source>
        <dbReference type="ARBA" id="ARBA00004571"/>
    </source>
</evidence>
<evidence type="ECO:0000256" key="7">
    <source>
        <dbReference type="ARBA" id="ARBA00022692"/>
    </source>
</evidence>
<dbReference type="GO" id="GO:0005576">
    <property type="term" value="C:extracellular region"/>
    <property type="evidence" value="ECO:0007669"/>
    <property type="project" value="UniProtKB-SubCell"/>
</dbReference>
<evidence type="ECO:0000256" key="1">
    <source>
        <dbReference type="ARBA" id="ARBA00004241"/>
    </source>
</evidence>
<protein>
    <submittedName>
        <fullName evidence="12">Vacuolating cytotoxin 1</fullName>
    </submittedName>
    <submittedName>
        <fullName evidence="13">Vacuolating cytotoxin vacA 1</fullName>
    </submittedName>
</protein>
<dbReference type="Pfam" id="PF02691">
    <property type="entry name" value="VacA"/>
    <property type="match status" value="1"/>
</dbReference>
<dbReference type="EMBL" id="AM260522">
    <property type="protein sequence ID" value="CAJ99339.1"/>
    <property type="molecule type" value="Genomic_DNA"/>
</dbReference>
<evidence type="ECO:0000256" key="4">
    <source>
        <dbReference type="ARBA" id="ARBA00004613"/>
    </source>
</evidence>
<evidence type="ECO:0000256" key="9">
    <source>
        <dbReference type="ARBA" id="ARBA00022764"/>
    </source>
</evidence>
<evidence type="ECO:0000256" key="8">
    <source>
        <dbReference type="ARBA" id="ARBA00022729"/>
    </source>
</evidence>
<keyword evidence="10" id="KW-0472">Membrane</keyword>
<dbReference type="InterPro" id="IPR003842">
    <property type="entry name" value="Vacuolating_cytotoxin"/>
</dbReference>
<evidence type="ECO:0000313" key="13">
    <source>
        <dbReference type="EMBL" id="CAK00004.1"/>
    </source>
</evidence>
<proteinExistence type="predicted"/>
<dbReference type="GO" id="GO:0009986">
    <property type="term" value="C:cell surface"/>
    <property type="evidence" value="ECO:0007669"/>
    <property type="project" value="UniProtKB-SubCell"/>
</dbReference>
<evidence type="ECO:0000256" key="10">
    <source>
        <dbReference type="ARBA" id="ARBA00023136"/>
    </source>
</evidence>
<name>Q17WH2_HELAH</name>
<sequence>MIILAILSGMIAGVASRTAGGILGGALKQTNKIWRIQAGRGFDSSPNKQYGLYKSLLSSNIQRG</sequence>
<evidence type="ECO:0000313" key="14">
    <source>
        <dbReference type="Proteomes" id="UP000000775"/>
    </source>
</evidence>
<evidence type="ECO:0000256" key="5">
    <source>
        <dbReference type="ARBA" id="ARBA00022452"/>
    </source>
</evidence>
<dbReference type="HOGENOM" id="CLU_2861557_0_0_7"/>
<keyword evidence="5" id="KW-1134">Transmembrane beta strand</keyword>
<dbReference type="AlphaFoldDB" id="Q17WH2"/>
<keyword evidence="8" id="KW-0732">Signal</keyword>